<proteinExistence type="predicted"/>
<accession>A0A2W5EUE4</accession>
<dbReference type="AlphaFoldDB" id="A0A2W5EUE4"/>
<sequence>MHAIKRFSILIFLSVFYISCSKTTIDENASQLTPYTDYFTIQVGQSILYRLDSTVLLAFGTDTTTHTYWQKDSVMSVTSDLTGGLQYNVNSYIKPFVGNYDWQFLTSYRVTPTVQNLQLVDEDNLRFIKLVSPVVDGFSWDGNAYFMKNYQPSADDPLSIYQNWNYQYTDKDSIMNLKTGIFSNTVTVKQIDTANAPSFDPAEYYARSLSVESYAKGIGLIHKKLLFLTWQNSGQSVGYQSGSYGIELTRVQ</sequence>
<gene>
    <name evidence="1" type="ORF">DI598_11515</name>
</gene>
<dbReference type="EMBL" id="QFOI01000206">
    <property type="protein sequence ID" value="PZP46958.1"/>
    <property type="molecule type" value="Genomic_DNA"/>
</dbReference>
<organism evidence="1 2">
    <name type="scientific">Pseudopedobacter saltans</name>
    <dbReference type="NCBI Taxonomy" id="151895"/>
    <lineage>
        <taxon>Bacteria</taxon>
        <taxon>Pseudomonadati</taxon>
        <taxon>Bacteroidota</taxon>
        <taxon>Sphingobacteriia</taxon>
        <taxon>Sphingobacteriales</taxon>
        <taxon>Sphingobacteriaceae</taxon>
        <taxon>Pseudopedobacter</taxon>
    </lineage>
</organism>
<protein>
    <submittedName>
        <fullName evidence="1">Uncharacterized protein</fullName>
    </submittedName>
</protein>
<evidence type="ECO:0000313" key="2">
    <source>
        <dbReference type="Proteomes" id="UP000249645"/>
    </source>
</evidence>
<reference evidence="1 2" key="1">
    <citation type="submission" date="2017-11" db="EMBL/GenBank/DDBJ databases">
        <title>Infants hospitalized years apart are colonized by the same room-sourced microbial strains.</title>
        <authorList>
            <person name="Brooks B."/>
            <person name="Olm M.R."/>
            <person name="Firek B.A."/>
            <person name="Baker R."/>
            <person name="Thomas B.C."/>
            <person name="Morowitz M.J."/>
            <person name="Banfield J.F."/>
        </authorList>
    </citation>
    <scope>NUCLEOTIDE SEQUENCE [LARGE SCALE GENOMIC DNA]</scope>
    <source>
        <strain evidence="1">S2_009_000_R2_76</strain>
    </source>
</reference>
<evidence type="ECO:0000313" key="1">
    <source>
        <dbReference type="EMBL" id="PZP46958.1"/>
    </source>
</evidence>
<comment type="caution">
    <text evidence="1">The sequence shown here is derived from an EMBL/GenBank/DDBJ whole genome shotgun (WGS) entry which is preliminary data.</text>
</comment>
<name>A0A2W5EUE4_9SPHI</name>
<dbReference type="Proteomes" id="UP000249645">
    <property type="component" value="Unassembled WGS sequence"/>
</dbReference>